<dbReference type="InterPro" id="IPR007373">
    <property type="entry name" value="Thiamin_PyroPKinase_B1-bd"/>
</dbReference>
<dbReference type="InterPro" id="IPR006282">
    <property type="entry name" value="Thi_PPkinase"/>
</dbReference>
<dbReference type="InterPro" id="IPR007371">
    <property type="entry name" value="TPK_catalytic"/>
</dbReference>
<dbReference type="NCBIfam" id="TIGR01378">
    <property type="entry name" value="thi_PPkinase"/>
    <property type="match status" value="1"/>
</dbReference>
<comment type="caution">
    <text evidence="7">The sequence shown here is derived from an EMBL/GenBank/DDBJ whole genome shotgun (WGS) entry which is preliminary data.</text>
</comment>
<dbReference type="Gene3D" id="3.40.50.10240">
    <property type="entry name" value="Thiamin pyrophosphokinase, catalytic domain"/>
    <property type="match status" value="1"/>
</dbReference>
<dbReference type="SMART" id="SM00983">
    <property type="entry name" value="TPK_B1_binding"/>
    <property type="match status" value="1"/>
</dbReference>
<dbReference type="CDD" id="cd07995">
    <property type="entry name" value="TPK"/>
    <property type="match status" value="1"/>
</dbReference>
<dbReference type="Pfam" id="PF04265">
    <property type="entry name" value="TPK_B1_binding"/>
    <property type="match status" value="1"/>
</dbReference>
<sequence length="217" mass="23005">MHVLIFAGGSVQPGSRVNAALAQADLIIAADSGAATALDYGYRPAIVVGDFDSLAAPLVQQLQLDGCQFIRHPVEKDETDTELALEIAISHGATRITLLGALGGTRFDHMLANIFLLLAYPHLPVRIIDGSACCWLLTGPDQNTITGAVGDILSLLPIAGSASGVRTEGLYYPLHEETLAGGRPRGVSNVLIQENALVYCTQGQLLLIHTEQRKNIS</sequence>
<dbReference type="InterPro" id="IPR053149">
    <property type="entry name" value="TPK"/>
</dbReference>
<proteinExistence type="predicted"/>
<dbReference type="GO" id="GO:0016301">
    <property type="term" value="F:kinase activity"/>
    <property type="evidence" value="ECO:0007669"/>
    <property type="project" value="UniProtKB-KW"/>
</dbReference>
<dbReference type="GO" id="GO:0006772">
    <property type="term" value="P:thiamine metabolic process"/>
    <property type="evidence" value="ECO:0007669"/>
    <property type="project" value="UniProtKB-UniRule"/>
</dbReference>
<dbReference type="GO" id="GO:0030975">
    <property type="term" value="F:thiamine binding"/>
    <property type="evidence" value="ECO:0007669"/>
    <property type="project" value="InterPro"/>
</dbReference>
<keyword evidence="2" id="KW-0547">Nucleotide-binding</keyword>
<dbReference type="PANTHER" id="PTHR41299:SF1">
    <property type="entry name" value="THIAMINE PYROPHOSPHOKINASE"/>
    <property type="match status" value="1"/>
</dbReference>
<accession>A0A402AA54</accession>
<evidence type="ECO:0000256" key="2">
    <source>
        <dbReference type="ARBA" id="ARBA00022741"/>
    </source>
</evidence>
<keyword evidence="1" id="KW-0808">Transferase</keyword>
<evidence type="ECO:0000256" key="5">
    <source>
        <dbReference type="NCBIfam" id="TIGR01378"/>
    </source>
</evidence>
<gene>
    <name evidence="7" type="ORF">KTT_59110</name>
</gene>
<evidence type="ECO:0000313" key="8">
    <source>
        <dbReference type="Proteomes" id="UP000287352"/>
    </source>
</evidence>
<feature type="domain" description="Thiamin pyrophosphokinase thiamin-binding" evidence="6">
    <location>
        <begin position="147"/>
        <end position="206"/>
    </location>
</feature>
<dbReference type="Proteomes" id="UP000287352">
    <property type="component" value="Unassembled WGS sequence"/>
</dbReference>
<keyword evidence="8" id="KW-1185">Reference proteome</keyword>
<dbReference type="SUPFAM" id="SSF63862">
    <property type="entry name" value="Thiamin pyrophosphokinase, substrate-binding domain"/>
    <property type="match status" value="1"/>
</dbReference>
<dbReference type="InterPro" id="IPR036759">
    <property type="entry name" value="TPK_catalytic_sf"/>
</dbReference>
<keyword evidence="4" id="KW-0067">ATP-binding</keyword>
<keyword evidence="3 7" id="KW-0418">Kinase</keyword>
<name>A0A402AA54_9CHLR</name>
<dbReference type="Pfam" id="PF04263">
    <property type="entry name" value="TPK_catalytic"/>
    <property type="match status" value="1"/>
</dbReference>
<evidence type="ECO:0000256" key="4">
    <source>
        <dbReference type="ARBA" id="ARBA00022840"/>
    </source>
</evidence>
<evidence type="ECO:0000259" key="6">
    <source>
        <dbReference type="SMART" id="SM00983"/>
    </source>
</evidence>
<dbReference type="PANTHER" id="PTHR41299">
    <property type="entry name" value="THIAMINE PYROPHOSPHOKINASE"/>
    <property type="match status" value="1"/>
</dbReference>
<dbReference type="EC" id="2.7.6.2" evidence="5"/>
<dbReference type="EMBL" id="BIFR01000002">
    <property type="protein sequence ID" value="GCE16052.1"/>
    <property type="molecule type" value="Genomic_DNA"/>
</dbReference>
<dbReference type="GO" id="GO:0005524">
    <property type="term" value="F:ATP binding"/>
    <property type="evidence" value="ECO:0007669"/>
    <property type="project" value="UniProtKB-KW"/>
</dbReference>
<dbReference type="GO" id="GO:0004788">
    <property type="term" value="F:thiamine diphosphokinase activity"/>
    <property type="evidence" value="ECO:0007669"/>
    <property type="project" value="UniProtKB-UniRule"/>
</dbReference>
<evidence type="ECO:0000256" key="1">
    <source>
        <dbReference type="ARBA" id="ARBA00022679"/>
    </source>
</evidence>
<dbReference type="RefSeq" id="WP_126583438.1">
    <property type="nucleotide sequence ID" value="NZ_BIFR01000002.1"/>
</dbReference>
<organism evidence="7 8">
    <name type="scientific">Tengunoibacter tsumagoiensis</name>
    <dbReference type="NCBI Taxonomy" id="2014871"/>
    <lineage>
        <taxon>Bacteria</taxon>
        <taxon>Bacillati</taxon>
        <taxon>Chloroflexota</taxon>
        <taxon>Ktedonobacteria</taxon>
        <taxon>Ktedonobacterales</taxon>
        <taxon>Dictyobacteraceae</taxon>
        <taxon>Tengunoibacter</taxon>
    </lineage>
</organism>
<dbReference type="OrthoDB" id="9804377at2"/>
<evidence type="ECO:0000256" key="3">
    <source>
        <dbReference type="ARBA" id="ARBA00022777"/>
    </source>
</evidence>
<dbReference type="AlphaFoldDB" id="A0A402AA54"/>
<evidence type="ECO:0000313" key="7">
    <source>
        <dbReference type="EMBL" id="GCE16052.1"/>
    </source>
</evidence>
<reference evidence="8" key="1">
    <citation type="submission" date="2018-12" db="EMBL/GenBank/DDBJ databases">
        <title>Tengunoibacter tsumagoiensis gen. nov., sp. nov., Dictyobacter kobayashii sp. nov., D. alpinus sp. nov., and D. joshuensis sp. nov. and description of Dictyobacteraceae fam. nov. within the order Ktedonobacterales isolated from Tengu-no-mugimeshi.</title>
        <authorList>
            <person name="Wang C.M."/>
            <person name="Zheng Y."/>
            <person name="Sakai Y."/>
            <person name="Toyoda A."/>
            <person name="Minakuchi Y."/>
            <person name="Abe K."/>
            <person name="Yokota A."/>
            <person name="Yabe S."/>
        </authorList>
    </citation>
    <scope>NUCLEOTIDE SEQUENCE [LARGE SCALE GENOMIC DNA]</scope>
    <source>
        <strain evidence="8">Uno3</strain>
    </source>
</reference>
<dbReference type="SUPFAM" id="SSF63999">
    <property type="entry name" value="Thiamin pyrophosphokinase, catalytic domain"/>
    <property type="match status" value="1"/>
</dbReference>
<dbReference type="InterPro" id="IPR036371">
    <property type="entry name" value="TPK_B1-bd_sf"/>
</dbReference>
<protein>
    <recommendedName>
        <fullName evidence="5">Thiamine diphosphokinase</fullName>
        <ecNumber evidence="5">2.7.6.2</ecNumber>
    </recommendedName>
</protein>
<dbReference type="GO" id="GO:0009229">
    <property type="term" value="P:thiamine diphosphate biosynthetic process"/>
    <property type="evidence" value="ECO:0007669"/>
    <property type="project" value="InterPro"/>
</dbReference>